<reference evidence="1 2" key="1">
    <citation type="journal article" date="2018" name="Mol. Biol. Evol.">
        <title>Broad Genomic Sampling Reveals a Smut Pathogenic Ancestry of the Fungal Clade Ustilaginomycotina.</title>
        <authorList>
            <person name="Kijpornyongpan T."/>
            <person name="Mondo S.J."/>
            <person name="Barry K."/>
            <person name="Sandor L."/>
            <person name="Lee J."/>
            <person name="Lipzen A."/>
            <person name="Pangilinan J."/>
            <person name="LaButti K."/>
            <person name="Hainaut M."/>
            <person name="Henrissat B."/>
            <person name="Grigoriev I.V."/>
            <person name="Spatafora J.W."/>
            <person name="Aime M.C."/>
        </authorList>
    </citation>
    <scope>NUCLEOTIDE SEQUENCE [LARGE SCALE GENOMIC DNA]</scope>
    <source>
        <strain evidence="1 2">MCA 4198</strain>
    </source>
</reference>
<gene>
    <name evidence="1" type="ORF">FA10DRAFT_297802</name>
</gene>
<keyword evidence="2" id="KW-1185">Reference proteome</keyword>
<evidence type="ECO:0000313" key="1">
    <source>
        <dbReference type="EMBL" id="PWN86781.1"/>
    </source>
</evidence>
<dbReference type="OrthoDB" id="4605274at2759"/>
<dbReference type="Proteomes" id="UP000245768">
    <property type="component" value="Unassembled WGS sequence"/>
</dbReference>
<dbReference type="InterPro" id="IPR053228">
    <property type="entry name" value="Stereospecific_Lipase"/>
</dbReference>
<dbReference type="PANTHER" id="PTHR37574:SF1">
    <property type="entry name" value="LIPASE B"/>
    <property type="match status" value="1"/>
</dbReference>
<dbReference type="InParanoid" id="A0A316YC28"/>
<proteinExistence type="predicted"/>
<name>A0A316YC28_9BASI</name>
<protein>
    <submittedName>
        <fullName evidence="1">Alpha/beta-hydrolase</fullName>
    </submittedName>
</protein>
<organism evidence="1 2">
    <name type="scientific">Acaromyces ingoldii</name>
    <dbReference type="NCBI Taxonomy" id="215250"/>
    <lineage>
        <taxon>Eukaryota</taxon>
        <taxon>Fungi</taxon>
        <taxon>Dikarya</taxon>
        <taxon>Basidiomycota</taxon>
        <taxon>Ustilaginomycotina</taxon>
        <taxon>Exobasidiomycetes</taxon>
        <taxon>Exobasidiales</taxon>
        <taxon>Cryptobasidiaceae</taxon>
        <taxon>Acaromyces</taxon>
    </lineage>
</organism>
<dbReference type="GO" id="GO:0016787">
    <property type="term" value="F:hydrolase activity"/>
    <property type="evidence" value="ECO:0007669"/>
    <property type="project" value="UniProtKB-KW"/>
</dbReference>
<sequence>MAGAITCPNGVQGKPGGVVLLVHGTTLTGKITYSESPFITQLPSAGPGFDVCWIDLPNQSMSDAQVSGEYVAYNIIQLSKKSATGKVKVVGHSQGGGLNIPHALLFWPSARNVVDDFVGLAPDFQGIKLTLYAICAAEDALSLGEGCAPSLIQQNADSNFIAAQNLLLTHALVPTTVVYTELFDEFLLGNDPLAAAILPVGPETSALNGSAQFPLQSQDVCGPSHAVEHILLPFDQAAYAIAEQAFTSSGTADITKFDKSSCQQNNLGAPVAEIQNVVTVAFELVTADGTNSRSEPPLKQCEKPKTYLRVDSLADQTTHLSHQDVCDAGAATNCA</sequence>
<dbReference type="Gene3D" id="3.40.50.1820">
    <property type="entry name" value="alpha/beta hydrolase"/>
    <property type="match status" value="1"/>
</dbReference>
<dbReference type="PANTHER" id="PTHR37574">
    <property type="entry name" value="LIPASE B"/>
    <property type="match status" value="1"/>
</dbReference>
<dbReference type="GeneID" id="37046464"/>
<dbReference type="STRING" id="215250.A0A316YC28"/>
<dbReference type="SUPFAM" id="SSF53474">
    <property type="entry name" value="alpha/beta-Hydrolases"/>
    <property type="match status" value="1"/>
</dbReference>
<dbReference type="InterPro" id="IPR029058">
    <property type="entry name" value="AB_hydrolase_fold"/>
</dbReference>
<evidence type="ECO:0000313" key="2">
    <source>
        <dbReference type="Proteomes" id="UP000245768"/>
    </source>
</evidence>
<dbReference type="RefSeq" id="XP_025373979.1">
    <property type="nucleotide sequence ID" value="XM_025524548.1"/>
</dbReference>
<accession>A0A316YC28</accession>
<keyword evidence="1" id="KW-0378">Hydrolase</keyword>
<dbReference type="EMBL" id="KZ819642">
    <property type="protein sequence ID" value="PWN86781.1"/>
    <property type="molecule type" value="Genomic_DNA"/>
</dbReference>
<dbReference type="AlphaFoldDB" id="A0A316YC28"/>